<evidence type="ECO:0000313" key="2">
    <source>
        <dbReference type="Proteomes" id="UP000239736"/>
    </source>
</evidence>
<accession>A0A2S5JI13</accession>
<evidence type="ECO:0000313" key="1">
    <source>
        <dbReference type="EMBL" id="PPB81103.1"/>
    </source>
</evidence>
<dbReference type="Pfam" id="PF06676">
    <property type="entry name" value="DUF1178"/>
    <property type="match status" value="1"/>
</dbReference>
<organism evidence="1 2">
    <name type="scientific">Albidovulum inexpectatum</name>
    <dbReference type="NCBI Taxonomy" id="196587"/>
    <lineage>
        <taxon>Bacteria</taxon>
        <taxon>Pseudomonadati</taxon>
        <taxon>Pseudomonadota</taxon>
        <taxon>Alphaproteobacteria</taxon>
        <taxon>Rhodobacterales</taxon>
        <taxon>Paracoccaceae</taxon>
        <taxon>Albidovulum</taxon>
    </lineage>
</organism>
<evidence type="ECO:0008006" key="3">
    <source>
        <dbReference type="Google" id="ProtNLM"/>
    </source>
</evidence>
<reference evidence="1 2" key="1">
    <citation type="submission" date="2018-01" db="EMBL/GenBank/DDBJ databases">
        <title>Genomic Encyclopedia of Archaeal and Bacterial Type Strains, Phase II (KMG-II): from individual species to whole genera.</title>
        <authorList>
            <person name="Goeker M."/>
        </authorList>
    </citation>
    <scope>NUCLEOTIDE SEQUENCE [LARGE SCALE GENOMIC DNA]</scope>
    <source>
        <strain evidence="1 2">DSM 12048</strain>
    </source>
</reference>
<protein>
    <recommendedName>
        <fullName evidence="3">DUF1178 family protein</fullName>
    </recommendedName>
</protein>
<gene>
    <name evidence="1" type="ORF">LV82_01142</name>
</gene>
<dbReference type="OrthoDB" id="9799894at2"/>
<dbReference type="Proteomes" id="UP000239736">
    <property type="component" value="Unassembled WGS sequence"/>
</dbReference>
<proteinExistence type="predicted"/>
<dbReference type="AlphaFoldDB" id="A0A2S5JI13"/>
<keyword evidence="2" id="KW-1185">Reference proteome</keyword>
<comment type="caution">
    <text evidence="1">The sequence shown here is derived from an EMBL/GenBank/DDBJ whole genome shotgun (WGS) entry which is preliminary data.</text>
</comment>
<dbReference type="InterPro" id="IPR009562">
    <property type="entry name" value="DUF1178"/>
</dbReference>
<dbReference type="EMBL" id="PRDS01000003">
    <property type="protein sequence ID" value="PPB81103.1"/>
    <property type="molecule type" value="Genomic_DNA"/>
</dbReference>
<dbReference type="RefSeq" id="WP_104069874.1">
    <property type="nucleotide sequence ID" value="NZ_PRDS01000003.1"/>
</dbReference>
<sequence length="144" mass="15625">MIRYSLVCADGHDFDSWFQSADAFDRLNAGGHVACAVCGSTEVTKSLMAPSVVGGRKAEEKASEPALNAPRNPVEHMLAELRRKIEASSEYVGMNFAAEARAIHEGEAPERPIYGEARLEDARTLIEDGVPVTPLPFLPTRKAN</sequence>
<dbReference type="PIRSF" id="PIRSF032131">
    <property type="entry name" value="UCP032131"/>
    <property type="match status" value="1"/>
</dbReference>
<name>A0A2S5JI13_9RHOB</name>